<accession>E5AK56</accession>
<keyword evidence="2" id="KW-1003">Cell membrane</keyword>
<evidence type="ECO:0000256" key="6">
    <source>
        <dbReference type="SAM" id="Phobius"/>
    </source>
</evidence>
<evidence type="ECO:0000313" key="8">
    <source>
        <dbReference type="EMBL" id="CBW44196.1"/>
    </source>
</evidence>
<evidence type="ECO:0000256" key="2">
    <source>
        <dbReference type="ARBA" id="ARBA00022475"/>
    </source>
</evidence>
<feature type="domain" description="ABC-2 type transporter transmembrane" evidence="7">
    <location>
        <begin position="10"/>
        <end position="351"/>
    </location>
</feature>
<feature type="transmembrane region" description="Helical" evidence="6">
    <location>
        <begin position="242"/>
        <end position="265"/>
    </location>
</feature>
<dbReference type="PANTHER" id="PTHR30294">
    <property type="entry name" value="MEMBRANE COMPONENT OF ABC TRANSPORTER YHHJ-RELATED"/>
    <property type="match status" value="1"/>
</dbReference>
<gene>
    <name evidence="8" type="ORF">pLVP1401_45</name>
</gene>
<feature type="transmembrane region" description="Helical" evidence="6">
    <location>
        <begin position="193"/>
        <end position="222"/>
    </location>
</feature>
<evidence type="ECO:0000256" key="4">
    <source>
        <dbReference type="ARBA" id="ARBA00022989"/>
    </source>
</evidence>
<keyword evidence="8" id="KW-0614">Plasmid</keyword>
<reference evidence="8" key="1">
    <citation type="submission" date="2010-08" db="EMBL/GenBank/DDBJ databases">
        <title>Diversity of serine proteases in the Bacillus cereus group.</title>
        <authorList>
            <person name="Zihlmann P."/>
            <person name="Perreten V."/>
        </authorList>
    </citation>
    <scope>NUCLEOTIDE SEQUENCE [LARGE SCALE GENOMIC DNA]</scope>
    <source>
        <strain evidence="8">VPC1401</strain>
        <plasmid evidence="8">pLVP1401</plasmid>
    </source>
</reference>
<feature type="transmembrane region" description="Helical" evidence="6">
    <location>
        <begin position="148"/>
        <end position="172"/>
    </location>
</feature>
<dbReference type="Pfam" id="PF12698">
    <property type="entry name" value="ABC2_membrane_3"/>
    <property type="match status" value="1"/>
</dbReference>
<dbReference type="AlphaFoldDB" id="E5AK56"/>
<dbReference type="EMBL" id="FR675941">
    <property type="protein sequence ID" value="CBW44196.1"/>
    <property type="molecule type" value="Genomic_DNA"/>
</dbReference>
<evidence type="ECO:0000259" key="7">
    <source>
        <dbReference type="Pfam" id="PF12698"/>
    </source>
</evidence>
<organism evidence="8">
    <name type="scientific">Bacillus cereus VPC1401</name>
    <dbReference type="NCBI Taxonomy" id="870739"/>
    <lineage>
        <taxon>Bacteria</taxon>
        <taxon>Bacillati</taxon>
        <taxon>Bacillota</taxon>
        <taxon>Bacilli</taxon>
        <taxon>Bacillales</taxon>
        <taxon>Bacillaceae</taxon>
        <taxon>Bacillus</taxon>
        <taxon>Bacillus cereus group</taxon>
    </lineage>
</organism>
<dbReference type="PANTHER" id="PTHR30294:SF29">
    <property type="entry name" value="MULTIDRUG ABC TRANSPORTER PERMEASE YBHS-RELATED"/>
    <property type="match status" value="1"/>
</dbReference>
<evidence type="ECO:0000256" key="3">
    <source>
        <dbReference type="ARBA" id="ARBA00022692"/>
    </source>
</evidence>
<proteinExistence type="predicted"/>
<comment type="subcellular location">
    <subcellularLocation>
        <location evidence="1">Cell membrane</location>
        <topology evidence="1">Multi-pass membrane protein</topology>
    </subcellularLocation>
</comment>
<keyword evidence="3 6" id="KW-0812">Transmembrane</keyword>
<feature type="transmembrane region" description="Helical" evidence="6">
    <location>
        <begin position="302"/>
        <end position="320"/>
    </location>
</feature>
<evidence type="ECO:0000256" key="5">
    <source>
        <dbReference type="ARBA" id="ARBA00023136"/>
    </source>
</evidence>
<name>E5AK56_BACCE</name>
<keyword evidence="4 6" id="KW-1133">Transmembrane helix</keyword>
<dbReference type="GO" id="GO:0005886">
    <property type="term" value="C:plasma membrane"/>
    <property type="evidence" value="ECO:0007669"/>
    <property type="project" value="UniProtKB-SubCell"/>
</dbReference>
<dbReference type="InterPro" id="IPR051449">
    <property type="entry name" value="ABC-2_transporter_component"/>
</dbReference>
<dbReference type="InterPro" id="IPR013525">
    <property type="entry name" value="ABC2_TM"/>
</dbReference>
<protein>
    <submittedName>
        <fullName evidence="8">CerE protein</fullName>
    </submittedName>
</protein>
<dbReference type="GO" id="GO:0140359">
    <property type="term" value="F:ABC-type transporter activity"/>
    <property type="evidence" value="ECO:0007669"/>
    <property type="project" value="InterPro"/>
</dbReference>
<sequence>MNIDKIEKFFLDYEKKSIAIVTSDNNIYSTIKENMPYINPDASFKKTTKNEAYKLLESNNISHIYLIDSNPNNTLNAKVIYNDSIEQVEKDRLQQLLSQIQFTNKSIEYKLTPEEINDLRSPSNVVTEKFTNSDEPNNSKESELIKSIAYISIFIMFIITLNYSNQAALEIATEKNSKVMEMIITSVSPIVHLWGKILALIASALTQVLIITITIVTCYFVFDGKSLFENLNFEINEDVIGVFILSLIYIFIGLTTFIILAMIIGSMTTNLENISQAVMPINILLFIPVYLIIFNIDSPEDSLVKITSFIPFFSPFTMMLRITTPEVSIYEILISIAFSILVIILLSWFASRSYKTSLLSFDTNFIQSIKKIILKN</sequence>
<feature type="transmembrane region" description="Helical" evidence="6">
    <location>
        <begin position="332"/>
        <end position="350"/>
    </location>
</feature>
<feature type="transmembrane region" description="Helical" evidence="6">
    <location>
        <begin position="277"/>
        <end position="296"/>
    </location>
</feature>
<evidence type="ECO:0000256" key="1">
    <source>
        <dbReference type="ARBA" id="ARBA00004651"/>
    </source>
</evidence>
<geneLocation type="plasmid" evidence="8">
    <name>pLVP1401</name>
</geneLocation>
<keyword evidence="5 6" id="KW-0472">Membrane</keyword>